<dbReference type="Proteomes" id="UP000030671">
    <property type="component" value="Unassembled WGS sequence"/>
</dbReference>
<evidence type="ECO:0000313" key="1">
    <source>
        <dbReference type="EMBL" id="ETW79422.1"/>
    </source>
</evidence>
<keyword evidence="2" id="KW-1185">Reference proteome</keyword>
<dbReference type="HOGENOM" id="CLU_1787103_0_0_1"/>
<dbReference type="KEGG" id="hir:HETIRDRAFT_117358"/>
<dbReference type="EMBL" id="KI925460">
    <property type="protein sequence ID" value="ETW79422.1"/>
    <property type="molecule type" value="Genomic_DNA"/>
</dbReference>
<evidence type="ECO:0000313" key="2">
    <source>
        <dbReference type="Proteomes" id="UP000030671"/>
    </source>
</evidence>
<proteinExistence type="predicted"/>
<sequence>MHHSPFIELHRPSGCGSGFGCLGPDNDLGARDEERIRFGETLHKAGGGNDSRGASRACGVVLYDAKCIGLEWTMYGQKESQDSERGIGTNTQYTSPFRAADSLYLFCLDAQSDTAAMTEPGTHVLAELCDRRVRRPPRLLDFKEN</sequence>
<dbReference type="RefSeq" id="XP_009548009.1">
    <property type="nucleotide sequence ID" value="XM_009549714.1"/>
</dbReference>
<gene>
    <name evidence="1" type="ORF">HETIRDRAFT_117358</name>
</gene>
<organism evidence="1 2">
    <name type="scientific">Heterobasidion irregulare (strain TC 32-1)</name>
    <dbReference type="NCBI Taxonomy" id="747525"/>
    <lineage>
        <taxon>Eukaryota</taxon>
        <taxon>Fungi</taxon>
        <taxon>Dikarya</taxon>
        <taxon>Basidiomycota</taxon>
        <taxon>Agaricomycotina</taxon>
        <taxon>Agaricomycetes</taxon>
        <taxon>Russulales</taxon>
        <taxon>Bondarzewiaceae</taxon>
        <taxon>Heterobasidion</taxon>
        <taxon>Heterobasidion annosum species complex</taxon>
    </lineage>
</organism>
<name>W4K0V1_HETIT</name>
<accession>W4K0V1</accession>
<reference evidence="1 2" key="1">
    <citation type="journal article" date="2012" name="New Phytol.">
        <title>Insight into trade-off between wood decay and parasitism from the genome of a fungal forest pathogen.</title>
        <authorList>
            <person name="Olson A."/>
            <person name="Aerts A."/>
            <person name="Asiegbu F."/>
            <person name="Belbahri L."/>
            <person name="Bouzid O."/>
            <person name="Broberg A."/>
            <person name="Canback B."/>
            <person name="Coutinho P.M."/>
            <person name="Cullen D."/>
            <person name="Dalman K."/>
            <person name="Deflorio G."/>
            <person name="van Diepen L.T."/>
            <person name="Dunand C."/>
            <person name="Duplessis S."/>
            <person name="Durling M."/>
            <person name="Gonthier P."/>
            <person name="Grimwood J."/>
            <person name="Fossdal C.G."/>
            <person name="Hansson D."/>
            <person name="Henrissat B."/>
            <person name="Hietala A."/>
            <person name="Himmelstrand K."/>
            <person name="Hoffmeister D."/>
            <person name="Hogberg N."/>
            <person name="James T.Y."/>
            <person name="Karlsson M."/>
            <person name="Kohler A."/>
            <person name="Kues U."/>
            <person name="Lee Y.H."/>
            <person name="Lin Y.C."/>
            <person name="Lind M."/>
            <person name="Lindquist E."/>
            <person name="Lombard V."/>
            <person name="Lucas S."/>
            <person name="Lunden K."/>
            <person name="Morin E."/>
            <person name="Murat C."/>
            <person name="Park J."/>
            <person name="Raffaello T."/>
            <person name="Rouze P."/>
            <person name="Salamov A."/>
            <person name="Schmutz J."/>
            <person name="Solheim H."/>
            <person name="Stahlberg J."/>
            <person name="Velez H."/>
            <person name="de Vries R.P."/>
            <person name="Wiebenga A."/>
            <person name="Woodward S."/>
            <person name="Yakovlev I."/>
            <person name="Garbelotto M."/>
            <person name="Martin F."/>
            <person name="Grigoriev I.V."/>
            <person name="Stenlid J."/>
        </authorList>
    </citation>
    <scope>NUCLEOTIDE SEQUENCE [LARGE SCALE GENOMIC DNA]</scope>
    <source>
        <strain evidence="1 2">TC 32-1</strain>
    </source>
</reference>
<dbReference type="InParanoid" id="W4K0V1"/>
<dbReference type="GeneID" id="20666550"/>
<dbReference type="AlphaFoldDB" id="W4K0V1"/>
<protein>
    <submittedName>
        <fullName evidence="1">Uncharacterized protein</fullName>
    </submittedName>
</protein>